<feature type="transmembrane region" description="Helical" evidence="1">
    <location>
        <begin position="7"/>
        <end position="27"/>
    </location>
</feature>
<name>A0ABW3B6X3_9FLAO</name>
<dbReference type="InterPro" id="IPR021354">
    <property type="entry name" value="DUF2975"/>
</dbReference>
<proteinExistence type="predicted"/>
<dbReference type="Pfam" id="PF11188">
    <property type="entry name" value="DUF2975"/>
    <property type="match status" value="1"/>
</dbReference>
<keyword evidence="1" id="KW-1133">Transmembrane helix</keyword>
<comment type="caution">
    <text evidence="2">The sequence shown here is derived from an EMBL/GenBank/DDBJ whole genome shotgun (WGS) entry which is preliminary data.</text>
</comment>
<reference evidence="3" key="1">
    <citation type="journal article" date="2019" name="Int. J. Syst. Evol. Microbiol.">
        <title>The Global Catalogue of Microorganisms (GCM) 10K type strain sequencing project: providing services to taxonomists for standard genome sequencing and annotation.</title>
        <authorList>
            <consortium name="The Broad Institute Genomics Platform"/>
            <consortium name="The Broad Institute Genome Sequencing Center for Infectious Disease"/>
            <person name="Wu L."/>
            <person name="Ma J."/>
        </authorList>
    </citation>
    <scope>NUCLEOTIDE SEQUENCE [LARGE SCALE GENOMIC DNA]</scope>
    <source>
        <strain evidence="3">CCUG 61948</strain>
    </source>
</reference>
<accession>A0ABW3B6X3</accession>
<evidence type="ECO:0000313" key="2">
    <source>
        <dbReference type="EMBL" id="MFD0799042.1"/>
    </source>
</evidence>
<keyword evidence="1" id="KW-0472">Membrane</keyword>
<dbReference type="EMBL" id="JBHTHY010000014">
    <property type="protein sequence ID" value="MFD0799042.1"/>
    <property type="molecule type" value="Genomic_DNA"/>
</dbReference>
<dbReference type="RefSeq" id="WP_379935946.1">
    <property type="nucleotide sequence ID" value="NZ_JBHTHY010000014.1"/>
</dbReference>
<feature type="transmembrane region" description="Helical" evidence="1">
    <location>
        <begin position="83"/>
        <end position="103"/>
    </location>
</feature>
<feature type="transmembrane region" description="Helical" evidence="1">
    <location>
        <begin position="47"/>
        <end position="71"/>
    </location>
</feature>
<keyword evidence="3" id="KW-1185">Reference proteome</keyword>
<organism evidence="2 3">
    <name type="scientific">Maribacter chungangensis</name>
    <dbReference type="NCBI Taxonomy" id="1069117"/>
    <lineage>
        <taxon>Bacteria</taxon>
        <taxon>Pseudomonadati</taxon>
        <taxon>Bacteroidota</taxon>
        <taxon>Flavobacteriia</taxon>
        <taxon>Flavobacteriales</taxon>
        <taxon>Flavobacteriaceae</taxon>
        <taxon>Maribacter</taxon>
    </lineage>
</organism>
<protein>
    <submittedName>
        <fullName evidence="2">DUF2975 domain-containing protein</fullName>
    </submittedName>
</protein>
<feature type="transmembrane region" description="Helical" evidence="1">
    <location>
        <begin position="115"/>
        <end position="136"/>
    </location>
</feature>
<keyword evidence="1" id="KW-0812">Transmembrane</keyword>
<evidence type="ECO:0000256" key="1">
    <source>
        <dbReference type="SAM" id="Phobius"/>
    </source>
</evidence>
<sequence length="153" mass="17346">MNKIKILLSFISGLTLMYAISFLSNLFGHNIYQYYETETLEQKIIFAYSLLSEIILFIGLLFISVGLTKIIKAGVFNSIPSKFLKIGGILFIAVALCDFIYVFESMMTQENPELWLQRVFTNFLLLLLGLTSLIVSDVLQKGSLLKNENDLTI</sequence>
<evidence type="ECO:0000313" key="3">
    <source>
        <dbReference type="Proteomes" id="UP001597012"/>
    </source>
</evidence>
<dbReference type="Proteomes" id="UP001597012">
    <property type="component" value="Unassembled WGS sequence"/>
</dbReference>
<gene>
    <name evidence="2" type="ORF">ACFQZJ_16330</name>
</gene>